<dbReference type="Proteomes" id="UP000221168">
    <property type="component" value="Unassembled WGS sequence"/>
</dbReference>
<dbReference type="GO" id="GO:0051539">
    <property type="term" value="F:4 iron, 4 sulfur cluster binding"/>
    <property type="evidence" value="ECO:0007669"/>
    <property type="project" value="UniProtKB-KW"/>
</dbReference>
<evidence type="ECO:0000256" key="5">
    <source>
        <dbReference type="ARBA" id="ARBA00023014"/>
    </source>
</evidence>
<evidence type="ECO:0000313" key="6">
    <source>
        <dbReference type="EMBL" id="PHP68172.1"/>
    </source>
</evidence>
<proteinExistence type="predicted"/>
<dbReference type="InterPro" id="IPR036188">
    <property type="entry name" value="FAD/NAD-bd_sf"/>
</dbReference>
<sequence>MTSPYEIKLRASEIFHVKRQPGTIRVATGGFGLRGLAGADGADSGMLKTTETTAWIEAHGVPKSVTLDNDDRVEKFISTDGKTYSYARNRPALIGLGDRDFDVIIYGGTQSAMMAARKVKAAGGRVAMIDPWPRLGGAVISGGLIVTDFPSPSSTWYIMQGQTRQFYQNIISRYDDPDGTRTGIDASSQMLRIFDPRAYQEEFNDWIADIDLVVSSSPIFAPSDLRKSKDGRIQSIRTVAGWLNATAFLDASYEGDLIRAAEAPFSIGRESQGTYGEPFAGYKPYGDGAYLLAGFETTPDGSLVQNEAQMVALGLDPSSDAGVADTRVQTLSVRLVITDDAGSTPFTAPDGYDKANYFVVGEGLALAEAASAGAADTLLEAVANQGTVYLLDGADARQTNNGSSFIVSFERAQAGTDYANGNWTVRRRIVEEQIAWQRGLLYYLANDITDHFPSMSALKTNAAAFGYAPNLYLDSANGPSFPDWAYIRECLRLDGAYVCHQADMYESSSSNIPTGFETWHSSSGRTTTKSSRIARWSYFLDAHACRIFGVSAGGSPETFNYFFEGPTPVPHDTDVYDIPYSSLRTGRGSGFSEGGELATHVPNLLASVCISCSHVFWMSVRMEPAWSMIGEAAGYALVQMMDGTSSEDVDVSILQAALNKEGFRL</sequence>
<dbReference type="GO" id="GO:0016491">
    <property type="term" value="F:oxidoreductase activity"/>
    <property type="evidence" value="ECO:0007669"/>
    <property type="project" value="UniProtKB-KW"/>
</dbReference>
<dbReference type="AlphaFoldDB" id="A0A2G1QRQ3"/>
<keyword evidence="3" id="KW-0560">Oxidoreductase</keyword>
<keyword evidence="5" id="KW-0411">Iron-sulfur</keyword>
<protein>
    <recommendedName>
        <fullName evidence="8">Xanthan lyase</fullName>
    </recommendedName>
</protein>
<reference evidence="6 7" key="1">
    <citation type="submission" date="2017-10" db="EMBL/GenBank/DDBJ databases">
        <title>Sedimentibacterium mangrovi gen. nov., sp. nov., a novel member of family Phyllobacteriacea isolated from mangrove sediment.</title>
        <authorList>
            <person name="Liao H."/>
            <person name="Tian Y."/>
        </authorList>
    </citation>
    <scope>NUCLEOTIDE SEQUENCE [LARGE SCALE GENOMIC DNA]</scope>
    <source>
        <strain evidence="6 7">X9-2-2</strain>
    </source>
</reference>
<dbReference type="InterPro" id="IPR039650">
    <property type="entry name" value="HdrA-like"/>
</dbReference>
<organism evidence="6 7">
    <name type="scientific">Zhengella mangrovi</name>
    <dbReference type="NCBI Taxonomy" id="1982044"/>
    <lineage>
        <taxon>Bacteria</taxon>
        <taxon>Pseudomonadati</taxon>
        <taxon>Pseudomonadota</taxon>
        <taxon>Alphaproteobacteria</taxon>
        <taxon>Hyphomicrobiales</taxon>
        <taxon>Notoacmeibacteraceae</taxon>
        <taxon>Zhengella</taxon>
    </lineage>
</organism>
<keyword evidence="7" id="KW-1185">Reference proteome</keyword>
<dbReference type="OrthoDB" id="9777740at2"/>
<dbReference type="Pfam" id="PF12831">
    <property type="entry name" value="FAD_oxidored"/>
    <property type="match status" value="1"/>
</dbReference>
<evidence type="ECO:0000256" key="2">
    <source>
        <dbReference type="ARBA" id="ARBA00022723"/>
    </source>
</evidence>
<evidence type="ECO:0008006" key="8">
    <source>
        <dbReference type="Google" id="ProtNLM"/>
    </source>
</evidence>
<keyword evidence="2" id="KW-0479">Metal-binding</keyword>
<dbReference type="PANTHER" id="PTHR43498:SF1">
    <property type="entry name" value="COB--COM HETERODISULFIDE REDUCTASE IRON-SULFUR SUBUNIT A"/>
    <property type="match status" value="1"/>
</dbReference>
<evidence type="ECO:0000256" key="3">
    <source>
        <dbReference type="ARBA" id="ARBA00023002"/>
    </source>
</evidence>
<name>A0A2G1QRQ3_9HYPH</name>
<evidence type="ECO:0000256" key="4">
    <source>
        <dbReference type="ARBA" id="ARBA00023004"/>
    </source>
</evidence>
<dbReference type="PANTHER" id="PTHR43498">
    <property type="entry name" value="FERREDOXIN:COB-COM HETERODISULFIDE REDUCTASE SUBUNIT A"/>
    <property type="match status" value="1"/>
</dbReference>
<evidence type="ECO:0000313" key="7">
    <source>
        <dbReference type="Proteomes" id="UP000221168"/>
    </source>
</evidence>
<keyword evidence="4" id="KW-0408">Iron</keyword>
<dbReference type="RefSeq" id="WP_099304776.1">
    <property type="nucleotide sequence ID" value="NZ_PDVP01000002.1"/>
</dbReference>
<accession>A0A2G1QRQ3</accession>
<dbReference type="GO" id="GO:0046872">
    <property type="term" value="F:metal ion binding"/>
    <property type="evidence" value="ECO:0007669"/>
    <property type="project" value="UniProtKB-KW"/>
</dbReference>
<keyword evidence="1" id="KW-0004">4Fe-4S</keyword>
<dbReference type="EMBL" id="PDVP01000002">
    <property type="protein sequence ID" value="PHP68172.1"/>
    <property type="molecule type" value="Genomic_DNA"/>
</dbReference>
<comment type="caution">
    <text evidence="6">The sequence shown here is derived from an EMBL/GenBank/DDBJ whole genome shotgun (WGS) entry which is preliminary data.</text>
</comment>
<dbReference type="SUPFAM" id="SSF51905">
    <property type="entry name" value="FAD/NAD(P)-binding domain"/>
    <property type="match status" value="1"/>
</dbReference>
<gene>
    <name evidence="6" type="ORF">CSC94_05845</name>
</gene>
<evidence type="ECO:0000256" key="1">
    <source>
        <dbReference type="ARBA" id="ARBA00022485"/>
    </source>
</evidence>